<proteinExistence type="predicted"/>
<sequence length="43" mass="5110">MDPNKHKWKPQNGKEKDWRWRKTVNYVTPSISLSVSLSGLSFY</sequence>
<dbReference type="EMBL" id="GGEC01036875">
    <property type="protein sequence ID" value="MBX17359.1"/>
    <property type="molecule type" value="Transcribed_RNA"/>
</dbReference>
<accession>A0A2P2LHA4</accession>
<evidence type="ECO:0000313" key="1">
    <source>
        <dbReference type="EMBL" id="MBX17359.1"/>
    </source>
</evidence>
<organism evidence="1">
    <name type="scientific">Rhizophora mucronata</name>
    <name type="common">Asiatic mangrove</name>
    <dbReference type="NCBI Taxonomy" id="61149"/>
    <lineage>
        <taxon>Eukaryota</taxon>
        <taxon>Viridiplantae</taxon>
        <taxon>Streptophyta</taxon>
        <taxon>Embryophyta</taxon>
        <taxon>Tracheophyta</taxon>
        <taxon>Spermatophyta</taxon>
        <taxon>Magnoliopsida</taxon>
        <taxon>eudicotyledons</taxon>
        <taxon>Gunneridae</taxon>
        <taxon>Pentapetalae</taxon>
        <taxon>rosids</taxon>
        <taxon>fabids</taxon>
        <taxon>Malpighiales</taxon>
        <taxon>Rhizophoraceae</taxon>
        <taxon>Rhizophora</taxon>
    </lineage>
</organism>
<name>A0A2P2LHA4_RHIMU</name>
<reference evidence="1" key="1">
    <citation type="submission" date="2018-02" db="EMBL/GenBank/DDBJ databases">
        <title>Rhizophora mucronata_Transcriptome.</title>
        <authorList>
            <person name="Meera S.P."/>
            <person name="Sreeshan A."/>
            <person name="Augustine A."/>
        </authorList>
    </citation>
    <scope>NUCLEOTIDE SEQUENCE</scope>
    <source>
        <tissue evidence="1">Leaf</tissue>
    </source>
</reference>
<protein>
    <submittedName>
        <fullName evidence="1">Uncharacterized protein</fullName>
    </submittedName>
</protein>
<dbReference type="AlphaFoldDB" id="A0A2P2LHA4"/>